<dbReference type="EMBL" id="CENE01000003">
    <property type="protein sequence ID" value="CEQ39557.1"/>
    <property type="molecule type" value="Genomic_DNA"/>
</dbReference>
<dbReference type="PANTHER" id="PTHR35517:SF1">
    <property type="entry name" value="PROTEIN ARGININE N-METHYLTRANSFERASE SFM1"/>
    <property type="match status" value="1"/>
</dbReference>
<feature type="region of interest" description="Disordered" evidence="1">
    <location>
        <begin position="242"/>
        <end position="278"/>
    </location>
</feature>
<proteinExistence type="predicted"/>
<evidence type="ECO:0000313" key="2">
    <source>
        <dbReference type="EMBL" id="CEQ39557.1"/>
    </source>
</evidence>
<dbReference type="InterPro" id="IPR007364">
    <property type="entry name" value="SFM1-like"/>
</dbReference>
<dbReference type="OrthoDB" id="373498at2759"/>
<dbReference type="Pfam" id="PF04252">
    <property type="entry name" value="SFM1-like"/>
    <property type="match status" value="1"/>
</dbReference>
<name>A0A0D6EHQ3_SPOSA</name>
<feature type="compositionally biased region" description="Polar residues" evidence="1">
    <location>
        <begin position="396"/>
        <end position="409"/>
    </location>
</feature>
<feature type="region of interest" description="Disordered" evidence="1">
    <location>
        <begin position="325"/>
        <end position="409"/>
    </location>
</feature>
<dbReference type="PANTHER" id="PTHR35517">
    <property type="entry name" value="PROTEIN ARGININE N-METHYLTRANSFERASE SFM1"/>
    <property type="match status" value="1"/>
</dbReference>
<feature type="compositionally biased region" description="Low complexity" evidence="1">
    <location>
        <begin position="337"/>
        <end position="358"/>
    </location>
</feature>
<feature type="non-terminal residue" evidence="2">
    <location>
        <position position="1"/>
    </location>
</feature>
<evidence type="ECO:0000256" key="1">
    <source>
        <dbReference type="SAM" id="MobiDB-lite"/>
    </source>
</evidence>
<accession>A0A0D6EHQ3</accession>
<keyword evidence="3" id="KW-1185">Reference proteome</keyword>
<dbReference type="GO" id="GO:0035241">
    <property type="term" value="F:protein-arginine omega-N monomethyltransferase activity"/>
    <property type="evidence" value="ECO:0007669"/>
    <property type="project" value="TreeGrafter"/>
</dbReference>
<gene>
    <name evidence="2" type="primary">SPOSA6832_01104</name>
</gene>
<protein>
    <submittedName>
        <fullName evidence="2">SPOSA6832_01104-mRNA-1:cds</fullName>
    </submittedName>
</protein>
<organism evidence="2 3">
    <name type="scientific">Sporidiobolus salmonicolor</name>
    <name type="common">Yeast-like fungus</name>
    <name type="synonym">Sporobolomyces salmonicolor</name>
    <dbReference type="NCBI Taxonomy" id="5005"/>
    <lineage>
        <taxon>Eukaryota</taxon>
        <taxon>Fungi</taxon>
        <taxon>Dikarya</taxon>
        <taxon>Basidiomycota</taxon>
        <taxon>Pucciniomycotina</taxon>
        <taxon>Microbotryomycetes</taxon>
        <taxon>Sporidiobolales</taxon>
        <taxon>Sporidiobolaceae</taxon>
        <taxon>Sporobolomyces</taxon>
    </lineage>
</organism>
<feature type="compositionally biased region" description="Basic and acidic residues" evidence="1">
    <location>
        <begin position="165"/>
        <end position="176"/>
    </location>
</feature>
<dbReference type="AlphaFoldDB" id="A0A0D6EHQ3"/>
<feature type="region of interest" description="Disordered" evidence="1">
    <location>
        <begin position="1"/>
        <end position="25"/>
    </location>
</feature>
<reference evidence="3" key="1">
    <citation type="submission" date="2015-02" db="EMBL/GenBank/DDBJ databases">
        <authorList>
            <person name="Gon?alves P."/>
        </authorList>
    </citation>
    <scope>NUCLEOTIDE SEQUENCE [LARGE SCALE GENOMIC DNA]</scope>
</reference>
<sequence length="409" mass="45617">MSSVRSSPSPPSPRTRPSSPRPLDLLIPTCTPHPPHSAHRIPHCTEHMEDDNSDHTFPHWIALEYAQMLRLAHPSIVIFSSLSPNSVKSLSEQLIARGADPKQFRAETRSVQELMQAEGVELNRVCLLDPRAESEVGPEDGKAFDWFLPYRHPSCPWLPRPPSRSRPDDDRHRAGGDEALRAGRTYALLLGSSPSPSSLPPDLRSKGVFLLGLTRCTGRQAFRNPLRRSPDDHLPRHRQRIRRDAVPVRRRRHNGRADLARGNAGAPEEASGSIERGSQRREGFIGWLSKSPGAVFERPPPRAFLSGEFKSLMIVHLAELDSASRRGLPASPPTPQQPSTWPSAPRTPSSHPSRYSHPLPRPHPHPHRDRQAFLLIAPKHNPAIPQTRRPRHHPFGTSSRPLQAPIGST</sequence>
<feature type="region of interest" description="Disordered" evidence="1">
    <location>
        <begin position="157"/>
        <end position="176"/>
    </location>
</feature>
<dbReference type="Proteomes" id="UP000243876">
    <property type="component" value="Unassembled WGS sequence"/>
</dbReference>
<evidence type="ECO:0000313" key="3">
    <source>
        <dbReference type="Proteomes" id="UP000243876"/>
    </source>
</evidence>